<comment type="caution">
    <text evidence="1">The sequence shown here is derived from an EMBL/GenBank/DDBJ whole genome shotgun (WGS) entry which is preliminary data.</text>
</comment>
<reference evidence="1 2" key="1">
    <citation type="submission" date="2021-06" db="EMBL/GenBank/DDBJ databases">
        <authorList>
            <person name="Kallberg Y."/>
            <person name="Tangrot J."/>
            <person name="Rosling A."/>
        </authorList>
    </citation>
    <scope>NUCLEOTIDE SEQUENCE [LARGE SCALE GENOMIC DNA]</scope>
    <source>
        <strain evidence="1 2">120-4 pot B 10/14</strain>
    </source>
</reference>
<gene>
    <name evidence="1" type="ORF">GMARGA_LOCUS31232</name>
</gene>
<keyword evidence="2" id="KW-1185">Reference proteome</keyword>
<dbReference type="PANTHER" id="PTHR46954">
    <property type="entry name" value="C2H2-TYPE DOMAIN-CONTAINING PROTEIN"/>
    <property type="match status" value="1"/>
</dbReference>
<proteinExistence type="predicted"/>
<protein>
    <submittedName>
        <fullName evidence="1">32405_t:CDS:1</fullName>
    </submittedName>
</protein>
<name>A0ABN7WJ27_GIGMA</name>
<accession>A0ABN7WJ27</accession>
<sequence length="161" mass="18413">MSVTHITDLLSLVYDQQFASVLLRYNKVKPIWVLLVDGGPNKNPRHFKNIVEYCNLFCVLDLDYLMVRTYAPGQSAYNPVECGIASLSEKLAGITLSVDEYGLHLDTQGNVKDEELAQHNFEFSEQKLCDIWSKDNVYSKSVTTKYIDQIDQLFLDVEPTR</sequence>
<dbReference type="EMBL" id="CAJVQB010046099">
    <property type="protein sequence ID" value="CAG8832809.1"/>
    <property type="molecule type" value="Genomic_DNA"/>
</dbReference>
<organism evidence="1 2">
    <name type="scientific">Gigaspora margarita</name>
    <dbReference type="NCBI Taxonomy" id="4874"/>
    <lineage>
        <taxon>Eukaryota</taxon>
        <taxon>Fungi</taxon>
        <taxon>Fungi incertae sedis</taxon>
        <taxon>Mucoromycota</taxon>
        <taxon>Glomeromycotina</taxon>
        <taxon>Glomeromycetes</taxon>
        <taxon>Diversisporales</taxon>
        <taxon>Gigasporaceae</taxon>
        <taxon>Gigaspora</taxon>
    </lineage>
</organism>
<evidence type="ECO:0000313" key="1">
    <source>
        <dbReference type="EMBL" id="CAG8832809.1"/>
    </source>
</evidence>
<evidence type="ECO:0000313" key="2">
    <source>
        <dbReference type="Proteomes" id="UP000789901"/>
    </source>
</evidence>
<dbReference type="Proteomes" id="UP000789901">
    <property type="component" value="Unassembled WGS sequence"/>
</dbReference>
<dbReference type="PANTHER" id="PTHR46954:SF1">
    <property type="entry name" value="C2H2-TYPE DOMAIN-CONTAINING PROTEIN"/>
    <property type="match status" value="1"/>
</dbReference>